<dbReference type="AlphaFoldDB" id="A0A368JE57"/>
<dbReference type="InterPro" id="IPR001646">
    <property type="entry name" value="5peptide_repeat"/>
</dbReference>
<sequence length="187" mass="21105">MDIFNHVFDPSTGAPAQWAYQDFEECTFQNLTLSKAVLSHANLVNCRFENCTLDAAVLKDTKLNEVRFVQCKLIGVNFEHCNPFAFAVGFQECNLDQTYFFNRNLKKTKFVTCGLKGASFINCELNGAVFKDCNLESAVFVNNTLTQVDFSTSYNLVLDPEQNKLKKAKFSLHSLPGLLTKYDLVIT</sequence>
<evidence type="ECO:0000313" key="2">
    <source>
        <dbReference type="Proteomes" id="UP000253383"/>
    </source>
</evidence>
<dbReference type="RefSeq" id="WP_114410106.1">
    <property type="nucleotide sequence ID" value="NZ_QOWE01000042.1"/>
</dbReference>
<reference evidence="1 2" key="1">
    <citation type="submission" date="2018-07" db="EMBL/GenBank/DDBJ databases">
        <title>Genome analysis of Larkinella rosea.</title>
        <authorList>
            <person name="Zhou Z."/>
            <person name="Wang G."/>
        </authorList>
    </citation>
    <scope>NUCLEOTIDE SEQUENCE [LARGE SCALE GENOMIC DNA]</scope>
    <source>
        <strain evidence="2">zzj9</strain>
    </source>
</reference>
<dbReference type="PANTHER" id="PTHR42999:SF1">
    <property type="entry name" value="PENTAPEPTIDE REPEAT-CONTAINING PROTEIN"/>
    <property type="match status" value="1"/>
</dbReference>
<gene>
    <name evidence="1" type="ORF">DUE52_31410</name>
</gene>
<name>A0A368JE57_9BACT</name>
<dbReference type="Proteomes" id="UP000253383">
    <property type="component" value="Unassembled WGS sequence"/>
</dbReference>
<dbReference type="Gene3D" id="2.160.20.80">
    <property type="entry name" value="E3 ubiquitin-protein ligase SopA"/>
    <property type="match status" value="1"/>
</dbReference>
<dbReference type="PANTHER" id="PTHR42999">
    <property type="entry name" value="ANTIBIOTIC RESISTANCE PROTEIN MCBG"/>
    <property type="match status" value="1"/>
</dbReference>
<dbReference type="SUPFAM" id="SSF141571">
    <property type="entry name" value="Pentapeptide repeat-like"/>
    <property type="match status" value="1"/>
</dbReference>
<accession>A0A368JE57</accession>
<comment type="caution">
    <text evidence="1">The sequence shown here is derived from an EMBL/GenBank/DDBJ whole genome shotgun (WGS) entry which is preliminary data.</text>
</comment>
<proteinExistence type="predicted"/>
<keyword evidence="2" id="KW-1185">Reference proteome</keyword>
<dbReference type="Pfam" id="PF00805">
    <property type="entry name" value="Pentapeptide"/>
    <property type="match status" value="1"/>
</dbReference>
<evidence type="ECO:0000313" key="1">
    <source>
        <dbReference type="EMBL" id="RCR65535.1"/>
    </source>
</evidence>
<organism evidence="1 2">
    <name type="scientific">Larkinella punicea</name>
    <dbReference type="NCBI Taxonomy" id="2315727"/>
    <lineage>
        <taxon>Bacteria</taxon>
        <taxon>Pseudomonadati</taxon>
        <taxon>Bacteroidota</taxon>
        <taxon>Cytophagia</taxon>
        <taxon>Cytophagales</taxon>
        <taxon>Spirosomataceae</taxon>
        <taxon>Larkinella</taxon>
    </lineage>
</organism>
<dbReference type="InterPro" id="IPR052949">
    <property type="entry name" value="PA_immunity-related"/>
</dbReference>
<protein>
    <submittedName>
        <fullName evidence="1">Pentapeptide repeat-containing protein</fullName>
    </submittedName>
</protein>
<dbReference type="OrthoDB" id="67652at2"/>
<dbReference type="Pfam" id="PF13599">
    <property type="entry name" value="Pentapeptide_4"/>
    <property type="match status" value="1"/>
</dbReference>
<dbReference type="EMBL" id="QOWE01000042">
    <property type="protein sequence ID" value="RCR65535.1"/>
    <property type="molecule type" value="Genomic_DNA"/>
</dbReference>